<comment type="cofactor">
    <cofactor evidence="1">
        <name>Mn(2+)</name>
        <dbReference type="ChEBI" id="CHEBI:29035"/>
    </cofactor>
</comment>
<dbReference type="PANTHER" id="PTHR11668:SF300">
    <property type="entry name" value="SERINE_THREONINE-PROTEIN PHOSPHATASE"/>
    <property type="match status" value="1"/>
</dbReference>
<evidence type="ECO:0000256" key="3">
    <source>
        <dbReference type="ARBA" id="ARBA00022801"/>
    </source>
</evidence>
<evidence type="ECO:0000256" key="8">
    <source>
        <dbReference type="RuleBase" id="RU004273"/>
    </source>
</evidence>
<evidence type="ECO:0000256" key="6">
    <source>
        <dbReference type="ARBA" id="ARBA00047761"/>
    </source>
</evidence>
<dbReference type="STRING" id="33097.A0A150GI11"/>
<keyword evidence="3 8" id="KW-0378">Hydrolase</keyword>
<dbReference type="GO" id="GO:0004722">
    <property type="term" value="F:protein serine/threonine phosphatase activity"/>
    <property type="evidence" value="ECO:0007669"/>
    <property type="project" value="UniProtKB-EC"/>
</dbReference>
<dbReference type="PRINTS" id="PR00114">
    <property type="entry name" value="STPHPHTASE"/>
</dbReference>
<dbReference type="EC" id="3.1.3.16" evidence="8"/>
<dbReference type="Pfam" id="PF00149">
    <property type="entry name" value="Metallophos"/>
    <property type="match status" value="1"/>
</dbReference>
<feature type="domain" description="Serine/threonine specific protein phosphatases" evidence="10">
    <location>
        <begin position="77"/>
        <end position="82"/>
    </location>
</feature>
<evidence type="ECO:0000256" key="7">
    <source>
        <dbReference type="ARBA" id="ARBA00048336"/>
    </source>
</evidence>
<keyword evidence="2" id="KW-0479">Metal-binding</keyword>
<evidence type="ECO:0000256" key="4">
    <source>
        <dbReference type="ARBA" id="ARBA00022912"/>
    </source>
</evidence>
<dbReference type="CDD" id="cd00144">
    <property type="entry name" value="MPP_PPP_family"/>
    <property type="match status" value="1"/>
</dbReference>
<keyword evidence="4" id="KW-0904">Protein phosphatase</keyword>
<dbReference type="GO" id="GO:0005737">
    <property type="term" value="C:cytoplasm"/>
    <property type="evidence" value="ECO:0007669"/>
    <property type="project" value="TreeGrafter"/>
</dbReference>
<feature type="region of interest" description="Disordered" evidence="9">
    <location>
        <begin position="385"/>
        <end position="572"/>
    </location>
</feature>
<dbReference type="EMBL" id="LSYV01000023">
    <property type="protein sequence ID" value="KXZ49265.1"/>
    <property type="molecule type" value="Genomic_DNA"/>
</dbReference>
<evidence type="ECO:0000313" key="12">
    <source>
        <dbReference type="Proteomes" id="UP000075714"/>
    </source>
</evidence>
<dbReference type="OrthoDB" id="546816at2759"/>
<dbReference type="SMART" id="SM00156">
    <property type="entry name" value="PP2Ac"/>
    <property type="match status" value="1"/>
</dbReference>
<dbReference type="InterPro" id="IPR050341">
    <property type="entry name" value="PP1_catalytic_subunit"/>
</dbReference>
<feature type="region of interest" description="Disordered" evidence="9">
    <location>
        <begin position="296"/>
        <end position="330"/>
    </location>
</feature>
<dbReference type="PANTHER" id="PTHR11668">
    <property type="entry name" value="SERINE/THREONINE PROTEIN PHOSPHATASE"/>
    <property type="match status" value="1"/>
</dbReference>
<dbReference type="InterPro" id="IPR004843">
    <property type="entry name" value="Calcineurin-like_PHP"/>
</dbReference>
<dbReference type="InterPro" id="IPR029052">
    <property type="entry name" value="Metallo-depent_PP-like"/>
</dbReference>
<evidence type="ECO:0000259" key="10">
    <source>
        <dbReference type="PROSITE" id="PS00125"/>
    </source>
</evidence>
<gene>
    <name evidence="11" type="ORF">GPECTOR_22g858</name>
</gene>
<keyword evidence="12" id="KW-1185">Reference proteome</keyword>
<feature type="compositionally biased region" description="Basic and acidic residues" evidence="9">
    <location>
        <begin position="530"/>
        <end position="541"/>
    </location>
</feature>
<dbReference type="AlphaFoldDB" id="A0A150GI11"/>
<dbReference type="Proteomes" id="UP000075714">
    <property type="component" value="Unassembled WGS sequence"/>
</dbReference>
<comment type="catalytic activity">
    <reaction evidence="7 8">
        <text>O-phospho-L-threonyl-[protein] + H2O = L-threonyl-[protein] + phosphate</text>
        <dbReference type="Rhea" id="RHEA:47004"/>
        <dbReference type="Rhea" id="RHEA-COMP:11060"/>
        <dbReference type="Rhea" id="RHEA-COMP:11605"/>
        <dbReference type="ChEBI" id="CHEBI:15377"/>
        <dbReference type="ChEBI" id="CHEBI:30013"/>
        <dbReference type="ChEBI" id="CHEBI:43474"/>
        <dbReference type="ChEBI" id="CHEBI:61977"/>
        <dbReference type="EC" id="3.1.3.16"/>
    </reaction>
</comment>
<evidence type="ECO:0000256" key="1">
    <source>
        <dbReference type="ARBA" id="ARBA00001936"/>
    </source>
</evidence>
<comment type="similarity">
    <text evidence="8">Belongs to the PPP phosphatase family.</text>
</comment>
<dbReference type="InterPro" id="IPR006186">
    <property type="entry name" value="Ser/Thr-sp_prot-phosphatase"/>
</dbReference>
<dbReference type="SUPFAM" id="SSF56300">
    <property type="entry name" value="Metallo-dependent phosphatases"/>
    <property type="match status" value="1"/>
</dbReference>
<dbReference type="PROSITE" id="PS00125">
    <property type="entry name" value="SER_THR_PHOSPHATASE"/>
    <property type="match status" value="1"/>
</dbReference>
<feature type="compositionally biased region" description="Polar residues" evidence="9">
    <location>
        <begin position="418"/>
        <end position="428"/>
    </location>
</feature>
<feature type="compositionally biased region" description="Acidic residues" evidence="9">
    <location>
        <begin position="306"/>
        <end position="320"/>
    </location>
</feature>
<evidence type="ECO:0000256" key="2">
    <source>
        <dbReference type="ARBA" id="ARBA00022723"/>
    </source>
</evidence>
<dbReference type="GO" id="GO:0005634">
    <property type="term" value="C:nucleus"/>
    <property type="evidence" value="ECO:0007669"/>
    <property type="project" value="TreeGrafter"/>
</dbReference>
<proteinExistence type="inferred from homology"/>
<comment type="caution">
    <text evidence="11">The sequence shown here is derived from an EMBL/GenBank/DDBJ whole genome shotgun (WGS) entry which is preliminary data.</text>
</comment>
<comment type="catalytic activity">
    <reaction evidence="6">
        <text>O-phospho-L-seryl-[protein] + H2O = L-seryl-[protein] + phosphate</text>
        <dbReference type="Rhea" id="RHEA:20629"/>
        <dbReference type="Rhea" id="RHEA-COMP:9863"/>
        <dbReference type="Rhea" id="RHEA-COMP:11604"/>
        <dbReference type="ChEBI" id="CHEBI:15377"/>
        <dbReference type="ChEBI" id="CHEBI:29999"/>
        <dbReference type="ChEBI" id="CHEBI:43474"/>
        <dbReference type="ChEBI" id="CHEBI:83421"/>
        <dbReference type="EC" id="3.1.3.16"/>
    </reaction>
</comment>
<dbReference type="GO" id="GO:0046872">
    <property type="term" value="F:metal ion binding"/>
    <property type="evidence" value="ECO:0007669"/>
    <property type="project" value="UniProtKB-KW"/>
</dbReference>
<evidence type="ECO:0000256" key="9">
    <source>
        <dbReference type="SAM" id="MobiDB-lite"/>
    </source>
</evidence>
<keyword evidence="5" id="KW-0464">Manganese</keyword>
<reference evidence="12" key="1">
    <citation type="journal article" date="2016" name="Nat. Commun.">
        <title>The Gonium pectorale genome demonstrates co-option of cell cycle regulation during the evolution of multicellularity.</title>
        <authorList>
            <person name="Hanschen E.R."/>
            <person name="Marriage T.N."/>
            <person name="Ferris P.J."/>
            <person name="Hamaji T."/>
            <person name="Toyoda A."/>
            <person name="Fujiyama A."/>
            <person name="Neme R."/>
            <person name="Noguchi H."/>
            <person name="Minakuchi Y."/>
            <person name="Suzuki M."/>
            <person name="Kawai-Toyooka H."/>
            <person name="Smith D.R."/>
            <person name="Sparks H."/>
            <person name="Anderson J."/>
            <person name="Bakaric R."/>
            <person name="Luria V."/>
            <person name="Karger A."/>
            <person name="Kirschner M.W."/>
            <person name="Durand P.M."/>
            <person name="Michod R.E."/>
            <person name="Nozaki H."/>
            <person name="Olson B.J."/>
        </authorList>
    </citation>
    <scope>NUCLEOTIDE SEQUENCE [LARGE SCALE GENOMIC DNA]</scope>
    <source>
        <strain evidence="12">NIES-2863</strain>
    </source>
</reference>
<sequence length="572" mass="61939">MEQEDTLLYVSAPCRVVSDLHGQYVDLMRMFGWHGTPDGSIPFVFIGDFVDRTPYGCEVLLLLYALKIKWPHKILLLRGNHEIASTNEVYGFKEELTSKWGLGRGEVLFERFNESFMYLPLAAVAAPPGYEGEPDDDPECNRFVPCRYLLVHGGIGRVETLAQIAAAKRPIRGGGFTPEDMILSELVWSDPAPDDMRGDALNKRDGYAGHIISYGADRVHQFCEINNITAVLRGHEVIQEGFELAFGGRVVTFFSAVNYGGQGSNHGCILHIALTNYEDGMPSLEVQPIRLEAVKVPPRQPASIPSDDEDLTEDLADVDSDPSSPEQPKTDHFALLSHYCEGAEDDDLLESRDSGDADAADSGSAPYELEDALRNCPQLTAAYGSATHSRPEGMDEDEGGGVSPRQSSLDELMLAVSHATTEDTNMSDAQPPEDPVSAEASGTTANGSCMLPAPAPIPAKAFSSLGERPRHKAPPPGFSNSSWGFGGAACATHPKDDNKDQQSPRQRQEEGYPEQDAGTAGSAVLACDNSTKDAQRHDARIHPKTKKAVHKYDLPTPPRPSRDAGKLGGGDP</sequence>
<evidence type="ECO:0000256" key="5">
    <source>
        <dbReference type="ARBA" id="ARBA00023211"/>
    </source>
</evidence>
<accession>A0A150GI11</accession>
<organism evidence="11 12">
    <name type="scientific">Gonium pectorale</name>
    <name type="common">Green alga</name>
    <dbReference type="NCBI Taxonomy" id="33097"/>
    <lineage>
        <taxon>Eukaryota</taxon>
        <taxon>Viridiplantae</taxon>
        <taxon>Chlorophyta</taxon>
        <taxon>core chlorophytes</taxon>
        <taxon>Chlorophyceae</taxon>
        <taxon>CS clade</taxon>
        <taxon>Chlamydomonadales</taxon>
        <taxon>Volvocaceae</taxon>
        <taxon>Gonium</taxon>
    </lineage>
</organism>
<dbReference type="Gene3D" id="3.60.21.10">
    <property type="match status" value="1"/>
</dbReference>
<name>A0A150GI11_GONPE</name>
<protein>
    <recommendedName>
        <fullName evidence="8">Serine/threonine-protein phosphatase</fullName>
        <ecNumber evidence="8">3.1.3.16</ecNumber>
    </recommendedName>
</protein>
<evidence type="ECO:0000313" key="11">
    <source>
        <dbReference type="EMBL" id="KXZ49265.1"/>
    </source>
</evidence>
<feature type="compositionally biased region" description="Basic and acidic residues" evidence="9">
    <location>
        <begin position="493"/>
        <end position="510"/>
    </location>
</feature>